<dbReference type="AlphaFoldDB" id="A0A644WLX4"/>
<sequence length="519" mass="60010">MTIINPFKDIEVSLEDYMKIAWTDILKHIDEDSKAGTLHYYNHLFMKLGEDKQTEGDLKSAKIFYLFRDITSYLLNKPSNPQQPFVPLAQMGTWSTPLPDDFTEADLKIFESILPEIDDIFLRSRIADTLWLRGKPRNIDIALCAIDAYIKYPLNSERFIIEDSLNAWERALYLSKILKNIGKERFEQIINTCFDIFLLPDSKNSGFLLRLAEMLRVSVKDIPKERRLIIAEKLEQNANDQLLLHIVGNLYEEATYWYNVAGKKGKIPQIYSDHVARIESFVNDALEKDTPNVANINSNLETAIQTLRKIPTENRDEFDVDKRLMNLRSQKNESDKILLKNMTMISSEPINIEDLVIESIEKITGKSIYDALVALSLIQPPIKEANIRKESIELLKNHPLQYIFPKIQVDKSGHKITSTPPVDLLNIDSEKCETWVFEQMLSQYRWNIGLIAQGCIFPALQTFNAEHHITEATLFDLVHHSSIVPPDREEIWAKALYYGFEYDFCITIHLLTTQLENLI</sequence>
<gene>
    <name evidence="2" type="ORF">SDC9_50887</name>
</gene>
<feature type="domain" description="DUF7380" evidence="1">
    <location>
        <begin position="10"/>
        <end position="182"/>
    </location>
</feature>
<reference evidence="2" key="1">
    <citation type="submission" date="2019-08" db="EMBL/GenBank/DDBJ databases">
        <authorList>
            <person name="Kucharzyk K."/>
            <person name="Murdoch R.W."/>
            <person name="Higgins S."/>
            <person name="Loffler F."/>
        </authorList>
    </citation>
    <scope>NUCLEOTIDE SEQUENCE</scope>
</reference>
<dbReference type="EMBL" id="VSSQ01001054">
    <property type="protein sequence ID" value="MPM04609.1"/>
    <property type="molecule type" value="Genomic_DNA"/>
</dbReference>
<comment type="caution">
    <text evidence="2">The sequence shown here is derived from an EMBL/GenBank/DDBJ whole genome shotgun (WGS) entry which is preliminary data.</text>
</comment>
<evidence type="ECO:0000259" key="1">
    <source>
        <dbReference type="Pfam" id="PF24098"/>
    </source>
</evidence>
<dbReference type="Pfam" id="PF24098">
    <property type="entry name" value="DUF7380"/>
    <property type="match status" value="1"/>
</dbReference>
<proteinExistence type="predicted"/>
<evidence type="ECO:0000313" key="2">
    <source>
        <dbReference type="EMBL" id="MPM04609.1"/>
    </source>
</evidence>
<organism evidence="2">
    <name type="scientific">bioreactor metagenome</name>
    <dbReference type="NCBI Taxonomy" id="1076179"/>
    <lineage>
        <taxon>unclassified sequences</taxon>
        <taxon>metagenomes</taxon>
        <taxon>ecological metagenomes</taxon>
    </lineage>
</organism>
<name>A0A644WLX4_9ZZZZ</name>
<protein>
    <recommendedName>
        <fullName evidence="1">DUF7380 domain-containing protein</fullName>
    </recommendedName>
</protein>
<dbReference type="InterPro" id="IPR055804">
    <property type="entry name" value="DUF7380"/>
</dbReference>
<accession>A0A644WLX4</accession>